<reference evidence="3" key="2">
    <citation type="submission" date="2023-05" db="EMBL/GenBank/DDBJ databases">
        <authorList>
            <person name="Schelkunov M.I."/>
        </authorList>
    </citation>
    <scope>NUCLEOTIDE SEQUENCE</scope>
    <source>
        <strain evidence="3">Hsosn_3</strain>
        <tissue evidence="3">Leaf</tissue>
    </source>
</reference>
<dbReference type="GO" id="GO:0080043">
    <property type="term" value="F:quercetin 3-O-glucosyltransferase activity"/>
    <property type="evidence" value="ECO:0007669"/>
    <property type="project" value="TreeGrafter"/>
</dbReference>
<keyword evidence="2" id="KW-1133">Transmembrane helix</keyword>
<comment type="similarity">
    <text evidence="1">Belongs to the UDP-glycosyltransferase family.</text>
</comment>
<keyword evidence="2" id="KW-0472">Membrane</keyword>
<dbReference type="GO" id="GO:0080044">
    <property type="term" value="F:quercetin 7-O-glucosyltransferase activity"/>
    <property type="evidence" value="ECO:0007669"/>
    <property type="project" value="TreeGrafter"/>
</dbReference>
<evidence type="ECO:0000313" key="3">
    <source>
        <dbReference type="EMBL" id="KAK1378699.1"/>
    </source>
</evidence>
<dbReference type="EMBL" id="JAUIZM010000006">
    <property type="protein sequence ID" value="KAK1378699.1"/>
    <property type="molecule type" value="Genomic_DNA"/>
</dbReference>
<evidence type="ECO:0000313" key="4">
    <source>
        <dbReference type="Proteomes" id="UP001237642"/>
    </source>
</evidence>
<sequence length="212" mass="24201">MFPPLQKLLTKLNAGTHQVTYIISEGFMPFTADAAYSLGISIILLWAISACGLGLYQFKNARERGLVPLKVFIQVKRSVCDANESYLTTDYLDNIRDRISGMRHIRLTDLPSRIRIMDPNDTLFDYFVECTQRAANCIALVPHSFDDLEQELVNIISSMFSSTVYTIGPQQLLVDQMPLHWKEGRKSIVYSLWEEEKTSLQWLDSKEAESVV</sequence>
<keyword evidence="2" id="KW-0812">Transmembrane</keyword>
<protein>
    <submittedName>
        <fullName evidence="3">Uncharacterized protein</fullName>
    </submittedName>
</protein>
<dbReference type="Proteomes" id="UP001237642">
    <property type="component" value="Unassembled WGS sequence"/>
</dbReference>
<evidence type="ECO:0000256" key="2">
    <source>
        <dbReference type="SAM" id="Phobius"/>
    </source>
</evidence>
<feature type="transmembrane region" description="Helical" evidence="2">
    <location>
        <begin position="34"/>
        <end position="56"/>
    </location>
</feature>
<proteinExistence type="inferred from homology"/>
<gene>
    <name evidence="3" type="ORF">POM88_025443</name>
</gene>
<keyword evidence="4" id="KW-1185">Reference proteome</keyword>
<organism evidence="3 4">
    <name type="scientific">Heracleum sosnowskyi</name>
    <dbReference type="NCBI Taxonomy" id="360622"/>
    <lineage>
        <taxon>Eukaryota</taxon>
        <taxon>Viridiplantae</taxon>
        <taxon>Streptophyta</taxon>
        <taxon>Embryophyta</taxon>
        <taxon>Tracheophyta</taxon>
        <taxon>Spermatophyta</taxon>
        <taxon>Magnoliopsida</taxon>
        <taxon>eudicotyledons</taxon>
        <taxon>Gunneridae</taxon>
        <taxon>Pentapetalae</taxon>
        <taxon>asterids</taxon>
        <taxon>campanulids</taxon>
        <taxon>Apiales</taxon>
        <taxon>Apiaceae</taxon>
        <taxon>Apioideae</taxon>
        <taxon>apioid superclade</taxon>
        <taxon>Tordylieae</taxon>
        <taxon>Tordyliinae</taxon>
        <taxon>Heracleum</taxon>
    </lineage>
</organism>
<dbReference type="SUPFAM" id="SSF53756">
    <property type="entry name" value="UDP-Glycosyltransferase/glycogen phosphorylase"/>
    <property type="match status" value="1"/>
</dbReference>
<accession>A0AAD8I3Z4</accession>
<name>A0AAD8I3Z4_9APIA</name>
<reference evidence="3" key="1">
    <citation type="submission" date="2023-02" db="EMBL/GenBank/DDBJ databases">
        <title>Genome of toxic invasive species Heracleum sosnowskyi carries increased number of genes despite the absence of recent whole-genome duplications.</title>
        <authorList>
            <person name="Schelkunov M."/>
            <person name="Shtratnikova V."/>
            <person name="Makarenko M."/>
            <person name="Klepikova A."/>
            <person name="Omelchenko D."/>
            <person name="Novikova G."/>
            <person name="Obukhova E."/>
            <person name="Bogdanov V."/>
            <person name="Penin A."/>
            <person name="Logacheva M."/>
        </authorList>
    </citation>
    <scope>NUCLEOTIDE SEQUENCE</scope>
    <source>
        <strain evidence="3">Hsosn_3</strain>
        <tissue evidence="3">Leaf</tissue>
    </source>
</reference>
<evidence type="ECO:0000256" key="1">
    <source>
        <dbReference type="ARBA" id="ARBA00009995"/>
    </source>
</evidence>
<dbReference type="PANTHER" id="PTHR11926">
    <property type="entry name" value="GLUCOSYL/GLUCURONOSYL TRANSFERASES"/>
    <property type="match status" value="1"/>
</dbReference>
<dbReference type="AlphaFoldDB" id="A0AAD8I3Z4"/>
<comment type="caution">
    <text evidence="3">The sequence shown here is derived from an EMBL/GenBank/DDBJ whole genome shotgun (WGS) entry which is preliminary data.</text>
</comment>
<dbReference type="PANTHER" id="PTHR11926:SF1551">
    <property type="entry name" value="GLYCOSYLTRANSFERASE"/>
    <property type="match status" value="1"/>
</dbReference>
<dbReference type="Gene3D" id="3.40.50.2000">
    <property type="entry name" value="Glycogen Phosphorylase B"/>
    <property type="match status" value="1"/>
</dbReference>